<feature type="compositionally biased region" description="Polar residues" evidence="5">
    <location>
        <begin position="432"/>
        <end position="449"/>
    </location>
</feature>
<dbReference type="GO" id="GO:0008270">
    <property type="term" value="F:zinc ion binding"/>
    <property type="evidence" value="ECO:0007669"/>
    <property type="project" value="UniProtKB-KW"/>
</dbReference>
<dbReference type="GO" id="GO:0006301">
    <property type="term" value="P:DNA damage tolerance"/>
    <property type="evidence" value="ECO:0007669"/>
    <property type="project" value="InterPro"/>
</dbReference>
<evidence type="ECO:0000256" key="5">
    <source>
        <dbReference type="SAM" id="MobiDB-lite"/>
    </source>
</evidence>
<evidence type="ECO:0000256" key="4">
    <source>
        <dbReference type="PROSITE-ProRule" id="PRU00175"/>
    </source>
</evidence>
<feature type="region of interest" description="Disordered" evidence="5">
    <location>
        <begin position="217"/>
        <end position="266"/>
    </location>
</feature>
<name>A0A1C1D1D9_9EURO</name>
<dbReference type="VEuPathDB" id="FungiDB:CLCR_00837"/>
<dbReference type="GO" id="GO:0097505">
    <property type="term" value="C:Rad6-Rad18 complex"/>
    <property type="evidence" value="ECO:0007669"/>
    <property type="project" value="TreeGrafter"/>
</dbReference>
<dbReference type="InterPro" id="IPR001841">
    <property type="entry name" value="Znf_RING"/>
</dbReference>
<dbReference type="GO" id="GO:0061630">
    <property type="term" value="F:ubiquitin protein ligase activity"/>
    <property type="evidence" value="ECO:0007669"/>
    <property type="project" value="InterPro"/>
</dbReference>
<feature type="compositionally biased region" description="Basic and acidic residues" evidence="5">
    <location>
        <begin position="381"/>
        <end position="393"/>
    </location>
</feature>
<dbReference type="eggNOG" id="KOG2177">
    <property type="taxonomic scope" value="Eukaryota"/>
</dbReference>
<dbReference type="SMART" id="SM00184">
    <property type="entry name" value="RING"/>
    <property type="match status" value="1"/>
</dbReference>
<feature type="compositionally biased region" description="Polar residues" evidence="5">
    <location>
        <begin position="314"/>
        <end position="331"/>
    </location>
</feature>
<comment type="caution">
    <text evidence="7">The sequence shown here is derived from an EMBL/GenBank/DDBJ whole genome shotgun (WGS) entry which is preliminary data.</text>
</comment>
<dbReference type="EMBL" id="LGRB01000004">
    <property type="protein sequence ID" value="OCT54525.1"/>
    <property type="molecule type" value="Genomic_DNA"/>
</dbReference>
<dbReference type="InterPro" id="IPR017907">
    <property type="entry name" value="Znf_RING_CS"/>
</dbReference>
<dbReference type="SUPFAM" id="SSF57850">
    <property type="entry name" value="RING/U-box"/>
    <property type="match status" value="1"/>
</dbReference>
<feature type="region of interest" description="Disordered" evidence="5">
    <location>
        <begin position="309"/>
        <end position="399"/>
    </location>
</feature>
<dbReference type="PANTHER" id="PTHR14134">
    <property type="entry name" value="E3 UBIQUITIN-PROTEIN LIGASE RAD18"/>
    <property type="match status" value="1"/>
</dbReference>
<dbReference type="OrthoDB" id="6105938at2759"/>
<dbReference type="PANTHER" id="PTHR14134:SF2">
    <property type="entry name" value="E3 UBIQUITIN-PROTEIN LIGASE RAD18"/>
    <property type="match status" value="1"/>
</dbReference>
<evidence type="ECO:0000259" key="6">
    <source>
        <dbReference type="PROSITE" id="PS50089"/>
    </source>
</evidence>
<dbReference type="Proteomes" id="UP000094526">
    <property type="component" value="Unassembled WGS sequence"/>
</dbReference>
<dbReference type="InterPro" id="IPR018957">
    <property type="entry name" value="Znf_C3HC4_RING-type"/>
</dbReference>
<protein>
    <recommendedName>
        <fullName evidence="6">RING-type domain-containing protein</fullName>
    </recommendedName>
</protein>
<keyword evidence="2 4" id="KW-0863">Zinc-finger</keyword>
<proteinExistence type="predicted"/>
<keyword evidence="1" id="KW-0479">Metal-binding</keyword>
<sequence length="531" mass="59129">MASTDLLATFQKHIEDMRNLSLCKICIKPFYEPFILPCGHTYCYSCLASWFGGGTGRRSKSTCPDCRAHVRVEPSPNYLLRDLVHMFIGRAELLPEDETVQEHQTAKEEEAVLLAADRAGPGLFKGVFVGLGSARGSRNWRSGILDPEDNVWRCPECHWELEDGGCSRCGFHQFDMTGSDSDSDLDESIDLDDSEMDDEAEIDHEFGTTMGEHGFHFHFPATSSRRRSISPGLEDDEDYSDEDDDMDGFIDNEVEDGDSNSDADTESTMTIYNRQLRNHRDNDHPSVSSGVSLDGDIVSHFPYDPAFYPESDARSTVNTAQSTNGDQSDAATNYDEMTEASDIDTTPAQPARRPGARRVVLSSDDEDEDEPGVNPSATADRSAEDRRHYHEDDHDTDNEADFMASVRHRLRRHARNVADSHSDDDDHGDEPNSVSVPLSPQVNEDNTSTTNVLEEGTIWSLAGMHRSIRPGNHIPTVNKVTEDEATRIAINLIRDHLGDEYRLAEEIADCQLSLSDVEPIWAIIDSESGHG</sequence>
<dbReference type="Gene3D" id="3.30.40.10">
    <property type="entry name" value="Zinc/RING finger domain, C3HC4 (zinc finger)"/>
    <property type="match status" value="1"/>
</dbReference>
<reference evidence="8" key="1">
    <citation type="submission" date="2015-07" db="EMBL/GenBank/DDBJ databases">
        <authorList>
            <person name="Teixeira M.M."/>
            <person name="Souza R.C."/>
            <person name="Almeida L.G."/>
            <person name="Vicente V.A."/>
            <person name="de Hoog S."/>
            <person name="Bocca A.L."/>
            <person name="de Almeida S.R."/>
            <person name="Vasconcelos A.T."/>
            <person name="Felipe M.S."/>
        </authorList>
    </citation>
    <scope>NUCLEOTIDE SEQUENCE [LARGE SCALE GENOMIC DNA]</scope>
    <source>
        <strain evidence="8">KSF</strain>
    </source>
</reference>
<dbReference type="PROSITE" id="PS50089">
    <property type="entry name" value="ZF_RING_2"/>
    <property type="match status" value="1"/>
</dbReference>
<gene>
    <name evidence="7" type="ORF">CLCR_00837</name>
</gene>
<dbReference type="GO" id="GO:0006513">
    <property type="term" value="P:protein monoubiquitination"/>
    <property type="evidence" value="ECO:0007669"/>
    <property type="project" value="InterPro"/>
</dbReference>
<evidence type="ECO:0000313" key="8">
    <source>
        <dbReference type="Proteomes" id="UP000094526"/>
    </source>
</evidence>
<accession>A0A1C1D1D9</accession>
<organism evidence="7 8">
    <name type="scientific">Cladophialophora carrionii</name>
    <dbReference type="NCBI Taxonomy" id="86049"/>
    <lineage>
        <taxon>Eukaryota</taxon>
        <taxon>Fungi</taxon>
        <taxon>Dikarya</taxon>
        <taxon>Ascomycota</taxon>
        <taxon>Pezizomycotina</taxon>
        <taxon>Eurotiomycetes</taxon>
        <taxon>Chaetothyriomycetidae</taxon>
        <taxon>Chaetothyriales</taxon>
        <taxon>Herpotrichiellaceae</taxon>
        <taxon>Cladophialophora</taxon>
    </lineage>
</organism>
<feature type="domain" description="RING-type" evidence="6">
    <location>
        <begin position="23"/>
        <end position="67"/>
    </location>
</feature>
<dbReference type="STRING" id="86049.A0A1C1D1D9"/>
<dbReference type="VEuPathDB" id="FungiDB:G647_10129"/>
<feature type="region of interest" description="Disordered" evidence="5">
    <location>
        <begin position="413"/>
        <end position="449"/>
    </location>
</feature>
<keyword evidence="8" id="KW-1185">Reference proteome</keyword>
<feature type="compositionally biased region" description="Acidic residues" evidence="5">
    <location>
        <begin position="233"/>
        <end position="265"/>
    </location>
</feature>
<dbReference type="AlphaFoldDB" id="A0A1C1D1D9"/>
<evidence type="ECO:0000313" key="7">
    <source>
        <dbReference type="EMBL" id="OCT54525.1"/>
    </source>
</evidence>
<dbReference type="Pfam" id="PF00097">
    <property type="entry name" value="zf-C3HC4"/>
    <property type="match status" value="1"/>
</dbReference>
<keyword evidence="3" id="KW-0862">Zinc</keyword>
<evidence type="ECO:0000256" key="3">
    <source>
        <dbReference type="ARBA" id="ARBA00022833"/>
    </source>
</evidence>
<evidence type="ECO:0000256" key="1">
    <source>
        <dbReference type="ARBA" id="ARBA00022723"/>
    </source>
</evidence>
<evidence type="ECO:0000256" key="2">
    <source>
        <dbReference type="ARBA" id="ARBA00022771"/>
    </source>
</evidence>
<dbReference type="InterPro" id="IPR013083">
    <property type="entry name" value="Znf_RING/FYVE/PHD"/>
</dbReference>
<dbReference type="InterPro" id="IPR039577">
    <property type="entry name" value="Rad18"/>
</dbReference>
<dbReference type="GO" id="GO:0005634">
    <property type="term" value="C:nucleus"/>
    <property type="evidence" value="ECO:0007669"/>
    <property type="project" value="TreeGrafter"/>
</dbReference>
<dbReference type="PROSITE" id="PS00518">
    <property type="entry name" value="ZF_RING_1"/>
    <property type="match status" value="1"/>
</dbReference>
<dbReference type="GO" id="GO:0003697">
    <property type="term" value="F:single-stranded DNA binding"/>
    <property type="evidence" value="ECO:0007669"/>
    <property type="project" value="InterPro"/>
</dbReference>